<dbReference type="SUPFAM" id="SSF55469">
    <property type="entry name" value="FMN-dependent nitroreductase-like"/>
    <property type="match status" value="1"/>
</dbReference>
<organism evidence="4 5">
    <name type="scientific">Paenibacillus favisporus</name>
    <dbReference type="NCBI Taxonomy" id="221028"/>
    <lineage>
        <taxon>Bacteria</taxon>
        <taxon>Bacillati</taxon>
        <taxon>Bacillota</taxon>
        <taxon>Bacilli</taxon>
        <taxon>Bacillales</taxon>
        <taxon>Paenibacillaceae</taxon>
        <taxon>Paenibacillus</taxon>
    </lineage>
</organism>
<gene>
    <name evidence="4" type="ORF">ABID47_001099</name>
</gene>
<evidence type="ECO:0000313" key="5">
    <source>
        <dbReference type="Proteomes" id="UP001549098"/>
    </source>
</evidence>
<protein>
    <submittedName>
        <fullName evidence="4">Nitroreductase</fullName>
    </submittedName>
</protein>
<comment type="similarity">
    <text evidence="1">Belongs to the nitroreductase family.</text>
</comment>
<evidence type="ECO:0000313" key="4">
    <source>
        <dbReference type="EMBL" id="MET3544505.1"/>
    </source>
</evidence>
<accession>A0ABV2EY49</accession>
<sequence length="233" mass="26618">MNFKGSNELSEYTSKKEERYPYEHYDENNDFTHIMKGRRSIRVYDPAFKISREELKEMIEEAATAPSSANLQPWRIVVVESEEGKNTLRPLIRFNTQQNDTSSAMLLIFGDMKSYEYAEEIFNTAVEQGKMPPEVRDRQLESILTIYPSLPKEVVNDIVKVDSGLLAMQLMLTARAHGYDTNPIGGFETDQIAAAFGLDPERYTPVLILAIGKAEEEGYESVRLSADKITFWK</sequence>
<dbReference type="PANTHER" id="PTHR43673">
    <property type="entry name" value="NAD(P)H NITROREDUCTASE YDGI-RELATED"/>
    <property type="match status" value="1"/>
</dbReference>
<name>A0ABV2EY49_9BACL</name>
<dbReference type="Gene3D" id="3.40.109.10">
    <property type="entry name" value="NADH Oxidase"/>
    <property type="match status" value="1"/>
</dbReference>
<dbReference type="Proteomes" id="UP001549098">
    <property type="component" value="Unassembled WGS sequence"/>
</dbReference>
<evidence type="ECO:0000256" key="1">
    <source>
        <dbReference type="ARBA" id="ARBA00007118"/>
    </source>
</evidence>
<dbReference type="CDD" id="cd02137">
    <property type="entry name" value="MhqN-like"/>
    <property type="match status" value="1"/>
</dbReference>
<dbReference type="Pfam" id="PF00881">
    <property type="entry name" value="Nitroreductase"/>
    <property type="match status" value="1"/>
</dbReference>
<dbReference type="EMBL" id="JBEPLV010000001">
    <property type="protein sequence ID" value="MET3544505.1"/>
    <property type="molecule type" value="Genomic_DNA"/>
</dbReference>
<comment type="caution">
    <text evidence="4">The sequence shown here is derived from an EMBL/GenBank/DDBJ whole genome shotgun (WGS) entry which is preliminary data.</text>
</comment>
<keyword evidence="2" id="KW-0560">Oxidoreductase</keyword>
<evidence type="ECO:0000256" key="2">
    <source>
        <dbReference type="ARBA" id="ARBA00023002"/>
    </source>
</evidence>
<evidence type="ECO:0000259" key="3">
    <source>
        <dbReference type="Pfam" id="PF00881"/>
    </source>
</evidence>
<keyword evidence="5" id="KW-1185">Reference proteome</keyword>
<reference evidence="4 5" key="1">
    <citation type="submission" date="2024-06" db="EMBL/GenBank/DDBJ databases">
        <title>Genomic Encyclopedia of Type Strains, Phase IV (KMG-IV): sequencing the most valuable type-strain genomes for metagenomic binning, comparative biology and taxonomic classification.</title>
        <authorList>
            <person name="Goeker M."/>
        </authorList>
    </citation>
    <scope>NUCLEOTIDE SEQUENCE [LARGE SCALE GENOMIC DNA]</scope>
    <source>
        <strain evidence="4 5">DSM 17253</strain>
    </source>
</reference>
<dbReference type="PANTHER" id="PTHR43673:SF10">
    <property type="entry name" value="NADH DEHYDROGENASE_NAD(P)H NITROREDUCTASE XCC3605-RELATED"/>
    <property type="match status" value="1"/>
</dbReference>
<proteinExistence type="inferred from homology"/>
<dbReference type="InterPro" id="IPR029479">
    <property type="entry name" value="Nitroreductase"/>
</dbReference>
<dbReference type="InterPro" id="IPR000415">
    <property type="entry name" value="Nitroreductase-like"/>
</dbReference>
<feature type="domain" description="Nitroreductase" evidence="3">
    <location>
        <begin position="36"/>
        <end position="213"/>
    </location>
</feature>